<dbReference type="InterPro" id="IPR037233">
    <property type="entry name" value="CcmK-like_sf"/>
</dbReference>
<sequence length="43" mass="4771">MKNDVIRPNILGIKIISNISPEMAQKLELKSHHKSLGLITADC</sequence>
<reference evidence="1" key="1">
    <citation type="submission" date="2018-06" db="EMBL/GenBank/DDBJ databases">
        <authorList>
            <consortium name="Pathogen Informatics"/>
            <person name="Doyle S."/>
        </authorList>
    </citation>
    <scope>NUCLEOTIDE SEQUENCE</scope>
    <source>
        <strain evidence="1">NCTC13307</strain>
    </source>
</reference>
<accession>A0A381IBA4</accession>
<protein>
    <submittedName>
        <fullName evidence="1">Ethanolamine utilization protein EutL</fullName>
    </submittedName>
</protein>
<name>A0A381IBA4_CLODI</name>
<dbReference type="Gene3D" id="3.30.70.1710">
    <property type="match status" value="1"/>
</dbReference>
<dbReference type="EMBL" id="UFWD01000001">
    <property type="protein sequence ID" value="SUY24845.1"/>
    <property type="molecule type" value="Genomic_DNA"/>
</dbReference>
<evidence type="ECO:0000313" key="1">
    <source>
        <dbReference type="EMBL" id="SUY24845.1"/>
    </source>
</evidence>
<gene>
    <name evidence="1" type="primary">eutL_1</name>
    <name evidence="1" type="ORF">NCTC13307_02494</name>
</gene>
<proteinExistence type="predicted"/>
<dbReference type="AlphaFoldDB" id="A0A381IBA4"/>
<organism evidence="1">
    <name type="scientific">Clostridioides difficile</name>
    <name type="common">Peptoclostridium difficile</name>
    <dbReference type="NCBI Taxonomy" id="1496"/>
    <lineage>
        <taxon>Bacteria</taxon>
        <taxon>Bacillati</taxon>
        <taxon>Bacillota</taxon>
        <taxon>Clostridia</taxon>
        <taxon>Peptostreptococcales</taxon>
        <taxon>Peptostreptococcaceae</taxon>
        <taxon>Clostridioides</taxon>
    </lineage>
</organism>